<dbReference type="AlphaFoldDB" id="A0A7W7WY70"/>
<sequence>MKTLMPFVQPGHPMLGGVLLSGVARVAGEKSARDRRATTWGGKRVEQIQTTAAVRYALTVAPSNVAPSAHERST</sequence>
<keyword evidence="2" id="KW-1185">Reference proteome</keyword>
<comment type="caution">
    <text evidence="1">The sequence shown here is derived from an EMBL/GenBank/DDBJ whole genome shotgun (WGS) entry which is preliminary data.</text>
</comment>
<organism evidence="1 2">
    <name type="scientific">Saccharothrix violaceirubra</name>
    <dbReference type="NCBI Taxonomy" id="413306"/>
    <lineage>
        <taxon>Bacteria</taxon>
        <taxon>Bacillati</taxon>
        <taxon>Actinomycetota</taxon>
        <taxon>Actinomycetes</taxon>
        <taxon>Pseudonocardiales</taxon>
        <taxon>Pseudonocardiaceae</taxon>
        <taxon>Saccharothrix</taxon>
    </lineage>
</organism>
<gene>
    <name evidence="1" type="ORF">F4559_005583</name>
</gene>
<reference evidence="1 2" key="1">
    <citation type="submission" date="2020-08" db="EMBL/GenBank/DDBJ databases">
        <title>Sequencing the genomes of 1000 actinobacteria strains.</title>
        <authorList>
            <person name="Klenk H.-P."/>
        </authorList>
    </citation>
    <scope>NUCLEOTIDE SEQUENCE [LARGE SCALE GENOMIC DNA]</scope>
    <source>
        <strain evidence="1 2">DSM 45084</strain>
    </source>
</reference>
<name>A0A7W7WY70_9PSEU</name>
<proteinExistence type="predicted"/>
<evidence type="ECO:0000313" key="1">
    <source>
        <dbReference type="EMBL" id="MBB4968224.1"/>
    </source>
</evidence>
<dbReference type="RefSeq" id="WP_184673555.1">
    <property type="nucleotide sequence ID" value="NZ_BAABAI010000041.1"/>
</dbReference>
<accession>A0A7W7WY70</accession>
<protein>
    <submittedName>
        <fullName evidence="1">Uncharacterized protein</fullName>
    </submittedName>
</protein>
<evidence type="ECO:0000313" key="2">
    <source>
        <dbReference type="Proteomes" id="UP000542674"/>
    </source>
</evidence>
<dbReference type="Proteomes" id="UP000542674">
    <property type="component" value="Unassembled WGS sequence"/>
</dbReference>
<dbReference type="EMBL" id="JACHJS010000001">
    <property type="protein sequence ID" value="MBB4968224.1"/>
    <property type="molecule type" value="Genomic_DNA"/>
</dbReference>